<feature type="transmembrane region" description="Helical" evidence="3">
    <location>
        <begin position="528"/>
        <end position="552"/>
    </location>
</feature>
<dbReference type="Proteomes" id="UP001627154">
    <property type="component" value="Unassembled WGS sequence"/>
</dbReference>
<dbReference type="InterPro" id="IPR027417">
    <property type="entry name" value="P-loop_NTPase"/>
</dbReference>
<dbReference type="InterPro" id="IPR003593">
    <property type="entry name" value="AAA+_ATPase"/>
</dbReference>
<dbReference type="SMART" id="SM00382">
    <property type="entry name" value="AAA"/>
    <property type="match status" value="1"/>
</dbReference>
<keyword evidence="6" id="KW-1185">Reference proteome</keyword>
<dbReference type="Gene3D" id="3.40.50.300">
    <property type="entry name" value="P-loop containing nucleotide triphosphate hydrolases"/>
    <property type="match status" value="1"/>
</dbReference>
<dbReference type="Pfam" id="PF00005">
    <property type="entry name" value="ABC_tran"/>
    <property type="match status" value="1"/>
</dbReference>
<dbReference type="InterPro" id="IPR003439">
    <property type="entry name" value="ABC_transporter-like_ATP-bd"/>
</dbReference>
<dbReference type="PROSITE" id="PS50893">
    <property type="entry name" value="ABC_TRANSPORTER_2"/>
    <property type="match status" value="1"/>
</dbReference>
<dbReference type="InterPro" id="IPR050173">
    <property type="entry name" value="ABC_transporter_C-like"/>
</dbReference>
<dbReference type="AlphaFoldDB" id="A0ABD2W8A6"/>
<reference evidence="5 6" key="1">
    <citation type="journal article" date="2024" name="bioRxiv">
        <title>A reference genome for Trichogramma kaykai: A tiny desert-dwelling parasitoid wasp with competing sex-ratio distorters.</title>
        <authorList>
            <person name="Culotta J."/>
            <person name="Lindsey A.R."/>
        </authorList>
    </citation>
    <scope>NUCLEOTIDE SEQUENCE [LARGE SCALE GENOMIC DNA]</scope>
    <source>
        <strain evidence="5 6">KSX58</strain>
    </source>
</reference>
<evidence type="ECO:0000259" key="4">
    <source>
        <dbReference type="PROSITE" id="PS50893"/>
    </source>
</evidence>
<evidence type="ECO:0000313" key="5">
    <source>
        <dbReference type="EMBL" id="KAL3389332.1"/>
    </source>
</evidence>
<evidence type="ECO:0000256" key="3">
    <source>
        <dbReference type="SAM" id="Phobius"/>
    </source>
</evidence>
<sequence length="555" mass="64090">MDTSKNKCNNPNPKLYANFLSRLTFGWLLQLFKYGKYYELEIKDVYNALPDDESDKLATELESCWKKERKRKEPRLLRTVLMAFGMSCHKYAFYSIVLNLFVRVALPLELNHFLTCFREDETPCVHVRASTFLGLLIVQTILTHHANFGLKVVDSSCIVMSRLSKKIGRLTEKRIFIMNELINGMKFIKMHYALCYQFPQAIKNLSSAKESLNRIRSFLLLEEVQILPRSGHDKSIILRSVNAKWTADAIVNTLRDVNLCLGPNKFYAITGSEGAGKSTLLKLLTGELSPVTGEILVPEEKSYAQQRPWLILGTIRANILFGEPYEVEHYKEILKISQLDDALRSLPFEDDTIVGGDNKVINDFLCAKINLARMMYRNADFYILDDISFEAETEIIEKLLQDCLITYLKDKTRIVATQCIDRLKLSDEIIYLSEGQVIFRGNFTDFQNDNRNLVNSLVSNDHPKKDYSTEKAFIHRSMKVDRMNSVEEFVEKMDKIYSEPKETDGLLRKIDKIQNTMLLKYFWASRSYVFICILIIGLVVGFVLMTIATHWIGNW</sequence>
<keyword evidence="2" id="KW-0067">ATP-binding</keyword>
<dbReference type="GO" id="GO:0005524">
    <property type="term" value="F:ATP binding"/>
    <property type="evidence" value="ECO:0007669"/>
    <property type="project" value="UniProtKB-KW"/>
</dbReference>
<keyword evidence="1" id="KW-0547">Nucleotide-binding</keyword>
<proteinExistence type="predicted"/>
<keyword evidence="3" id="KW-0812">Transmembrane</keyword>
<comment type="caution">
    <text evidence="5">The sequence shown here is derived from an EMBL/GenBank/DDBJ whole genome shotgun (WGS) entry which is preliminary data.</text>
</comment>
<feature type="transmembrane region" description="Helical" evidence="3">
    <location>
        <begin position="76"/>
        <end position="105"/>
    </location>
</feature>
<keyword evidence="3" id="KW-0472">Membrane</keyword>
<dbReference type="SUPFAM" id="SSF52540">
    <property type="entry name" value="P-loop containing nucleoside triphosphate hydrolases"/>
    <property type="match status" value="1"/>
</dbReference>
<name>A0ABD2W8A6_9HYME</name>
<feature type="domain" description="ABC transporter" evidence="4">
    <location>
        <begin position="238"/>
        <end position="459"/>
    </location>
</feature>
<dbReference type="PANTHER" id="PTHR24223:SF19">
    <property type="entry name" value="CYSTIC FIBROSIS TRANSMEMBRANE CONDUCTANCE REGULATOR"/>
    <property type="match status" value="1"/>
</dbReference>
<evidence type="ECO:0000256" key="2">
    <source>
        <dbReference type="ARBA" id="ARBA00022840"/>
    </source>
</evidence>
<protein>
    <recommendedName>
        <fullName evidence="4">ABC transporter domain-containing protein</fullName>
    </recommendedName>
</protein>
<evidence type="ECO:0000256" key="1">
    <source>
        <dbReference type="ARBA" id="ARBA00022741"/>
    </source>
</evidence>
<accession>A0ABD2W8A6</accession>
<keyword evidence="3" id="KW-1133">Transmembrane helix</keyword>
<evidence type="ECO:0000313" key="6">
    <source>
        <dbReference type="Proteomes" id="UP001627154"/>
    </source>
</evidence>
<dbReference type="PANTHER" id="PTHR24223">
    <property type="entry name" value="ATP-BINDING CASSETTE SUB-FAMILY C"/>
    <property type="match status" value="1"/>
</dbReference>
<dbReference type="EMBL" id="JBJJXI010000123">
    <property type="protein sequence ID" value="KAL3389332.1"/>
    <property type="molecule type" value="Genomic_DNA"/>
</dbReference>
<organism evidence="5 6">
    <name type="scientific">Trichogramma kaykai</name>
    <dbReference type="NCBI Taxonomy" id="54128"/>
    <lineage>
        <taxon>Eukaryota</taxon>
        <taxon>Metazoa</taxon>
        <taxon>Ecdysozoa</taxon>
        <taxon>Arthropoda</taxon>
        <taxon>Hexapoda</taxon>
        <taxon>Insecta</taxon>
        <taxon>Pterygota</taxon>
        <taxon>Neoptera</taxon>
        <taxon>Endopterygota</taxon>
        <taxon>Hymenoptera</taxon>
        <taxon>Apocrita</taxon>
        <taxon>Proctotrupomorpha</taxon>
        <taxon>Chalcidoidea</taxon>
        <taxon>Trichogrammatidae</taxon>
        <taxon>Trichogramma</taxon>
    </lineage>
</organism>
<gene>
    <name evidence="5" type="ORF">TKK_015574</name>
</gene>